<evidence type="ECO:0000313" key="3">
    <source>
        <dbReference type="Proteomes" id="UP001550853"/>
    </source>
</evidence>
<name>A0ABV2Z028_9ACTN</name>
<dbReference type="RefSeq" id="WP_051739375.1">
    <property type="nucleotide sequence ID" value="NZ_JBEZVI010000009.1"/>
</dbReference>
<dbReference type="Proteomes" id="UP001550853">
    <property type="component" value="Unassembled WGS sequence"/>
</dbReference>
<dbReference type="InterPro" id="IPR039564">
    <property type="entry name" value="Peptidase_C39-like"/>
</dbReference>
<evidence type="ECO:0000259" key="1">
    <source>
        <dbReference type="Pfam" id="PF13529"/>
    </source>
</evidence>
<feature type="domain" description="Peptidase C39-like" evidence="1">
    <location>
        <begin position="27"/>
        <end position="198"/>
    </location>
</feature>
<reference evidence="2 3" key="1">
    <citation type="submission" date="2024-06" db="EMBL/GenBank/DDBJ databases">
        <title>The Natural Products Discovery Center: Release of the First 8490 Sequenced Strains for Exploring Actinobacteria Biosynthetic Diversity.</title>
        <authorList>
            <person name="Kalkreuter E."/>
            <person name="Kautsar S.A."/>
            <person name="Yang D."/>
            <person name="Bader C.D."/>
            <person name="Teijaro C.N."/>
            <person name="Fluegel L."/>
            <person name="Davis C.M."/>
            <person name="Simpson J.R."/>
            <person name="Lauterbach L."/>
            <person name="Steele A.D."/>
            <person name="Gui C."/>
            <person name="Meng S."/>
            <person name="Li G."/>
            <person name="Viehrig K."/>
            <person name="Ye F."/>
            <person name="Su P."/>
            <person name="Kiefer A.F."/>
            <person name="Nichols A."/>
            <person name="Cepeda A.J."/>
            <person name="Yan W."/>
            <person name="Fan B."/>
            <person name="Jiang Y."/>
            <person name="Adhikari A."/>
            <person name="Zheng C.-J."/>
            <person name="Schuster L."/>
            <person name="Cowan T.M."/>
            <person name="Smanski M.J."/>
            <person name="Chevrette M.G."/>
            <person name="De Carvalho L.P.S."/>
            <person name="Shen B."/>
        </authorList>
    </citation>
    <scope>NUCLEOTIDE SEQUENCE [LARGE SCALE GENOMIC DNA]</scope>
    <source>
        <strain evidence="2 3">NPDC033039</strain>
    </source>
</reference>
<gene>
    <name evidence="2" type="ORF">AB0E61_13925</name>
</gene>
<evidence type="ECO:0000313" key="2">
    <source>
        <dbReference type="EMBL" id="MEU3711184.1"/>
    </source>
</evidence>
<accession>A0ABV2Z028</accession>
<dbReference type="EMBL" id="JBEZVI010000009">
    <property type="protein sequence ID" value="MEU3711184.1"/>
    <property type="molecule type" value="Genomic_DNA"/>
</dbReference>
<sequence>MPHTPNPPDDLNAPSRTTAGPSVIHPVPYHSQWASAALVPAIIGREISAAEDPLWRAYGADSPETYAWWSWRLCGIACLRMALDHWRDGAEDGGAPTAMALAAECLAAGAYVERDDGGLDGLIHAPFADYVRTRWRLPAEAHPDLPADDLPGHLAAGRLVMLSVHPTIRTLAPEPPQKGGHLVLAVGTTPNHLLIHNPSGFPDHSQRFHRIPWPDLDRFYAGRGVVLGPRGEAGA</sequence>
<keyword evidence="3" id="KW-1185">Reference proteome</keyword>
<comment type="caution">
    <text evidence="2">The sequence shown here is derived from an EMBL/GenBank/DDBJ whole genome shotgun (WGS) entry which is preliminary data.</text>
</comment>
<organism evidence="2 3">
    <name type="scientific">Streptomyces catenulae</name>
    <dbReference type="NCBI Taxonomy" id="66875"/>
    <lineage>
        <taxon>Bacteria</taxon>
        <taxon>Bacillati</taxon>
        <taxon>Actinomycetota</taxon>
        <taxon>Actinomycetes</taxon>
        <taxon>Kitasatosporales</taxon>
        <taxon>Streptomycetaceae</taxon>
        <taxon>Streptomyces</taxon>
    </lineage>
</organism>
<protein>
    <submittedName>
        <fullName evidence="2">C39 family peptidase</fullName>
    </submittedName>
</protein>
<proteinExistence type="predicted"/>
<dbReference type="Pfam" id="PF13529">
    <property type="entry name" value="Peptidase_C39_2"/>
    <property type="match status" value="1"/>
</dbReference>